<evidence type="ECO:0000313" key="4">
    <source>
        <dbReference type="Proteomes" id="UP001231701"/>
    </source>
</evidence>
<dbReference type="AlphaFoldDB" id="A0AAX3ZSG6"/>
<gene>
    <name evidence="1" type="ORF">ACGU38_27065</name>
    <name evidence="2" type="ORF">ACGU38_38865</name>
    <name evidence="3" type="ORF">P7W03_28740</name>
</gene>
<dbReference type="GeneID" id="90946106"/>
<dbReference type="EMBL" id="CP121271">
    <property type="protein sequence ID" value="WMC89343.1"/>
    <property type="molecule type" value="Genomic_DNA"/>
</dbReference>
<dbReference type="EMBL" id="JBIENY010000403">
    <property type="protein sequence ID" value="MFG6299006.1"/>
    <property type="molecule type" value="Genomic_DNA"/>
</dbReference>
<dbReference type="RefSeq" id="WP_158101611.1">
    <property type="nucleotide sequence ID" value="NZ_CP121271.1"/>
</dbReference>
<dbReference type="EMBL" id="JBIENY010000535">
    <property type="protein sequence ID" value="MFG6301302.1"/>
    <property type="molecule type" value="Genomic_DNA"/>
</dbReference>
<dbReference type="Proteomes" id="UP001231701">
    <property type="component" value="Chromosome"/>
</dbReference>
<evidence type="ECO:0000313" key="5">
    <source>
        <dbReference type="Proteomes" id="UP001605990"/>
    </source>
</evidence>
<reference evidence="3" key="1">
    <citation type="submission" date="2023-03" db="EMBL/GenBank/DDBJ databases">
        <title>Borrelidin-producing and root-colonizing Streptomyces rochei is a potent biopesticide for soil-borne oomycete-caused plant diseases.</title>
        <authorList>
            <person name="Zhou D."/>
            <person name="Wang X."/>
            <person name="Navarro-Munoz J.C."/>
            <person name="Li W."/>
            <person name="Li J."/>
            <person name="Jiu M."/>
            <person name="Deng S."/>
            <person name="Ye Y."/>
            <person name="Daly P."/>
            <person name="Wei L."/>
        </authorList>
    </citation>
    <scope>NUCLEOTIDE SEQUENCE</scope>
    <source>
        <strain evidence="3">JK1</strain>
    </source>
</reference>
<reference evidence="1 5" key="2">
    <citation type="submission" date="2024-10" db="EMBL/GenBank/DDBJ databases">
        <title>Draft genome assembly of a novel steroid transforming actinomycete isolated from African clawed frog Xenopus laevis.</title>
        <authorList>
            <person name="Bragin E."/>
            <person name="Kollerov V."/>
            <person name="Donova M.V."/>
        </authorList>
    </citation>
    <scope>NUCLEOTIDE SEQUENCE [LARGE SCALE GENOMIC DNA]</scope>
    <source>
        <strain evidence="1 5">MTOC-St3</strain>
    </source>
</reference>
<protein>
    <submittedName>
        <fullName evidence="3">Uncharacterized protein</fullName>
    </submittedName>
</protein>
<keyword evidence="5" id="KW-1185">Reference proteome</keyword>
<evidence type="ECO:0000313" key="3">
    <source>
        <dbReference type="EMBL" id="WMC89343.1"/>
    </source>
</evidence>
<dbReference type="Proteomes" id="UP001605990">
    <property type="component" value="Unassembled WGS sequence"/>
</dbReference>
<name>A0AAX3ZSG6_STRRO</name>
<evidence type="ECO:0000313" key="1">
    <source>
        <dbReference type="EMBL" id="MFG6299006.1"/>
    </source>
</evidence>
<organism evidence="3 4">
    <name type="scientific">Streptomyces rochei</name>
    <name type="common">Streptomyces parvullus</name>
    <dbReference type="NCBI Taxonomy" id="1928"/>
    <lineage>
        <taxon>Bacteria</taxon>
        <taxon>Bacillati</taxon>
        <taxon>Actinomycetota</taxon>
        <taxon>Actinomycetes</taxon>
        <taxon>Kitasatosporales</taxon>
        <taxon>Streptomycetaceae</taxon>
        <taxon>Streptomyces</taxon>
        <taxon>Streptomyces rochei group</taxon>
    </lineage>
</organism>
<proteinExistence type="predicted"/>
<accession>A0AAX3ZSG6</accession>
<evidence type="ECO:0000313" key="2">
    <source>
        <dbReference type="EMBL" id="MFG6301302.1"/>
    </source>
</evidence>
<sequence>MTDVDVGRGVVSCRLRAVPGEAAVACACPGAPSRALSTSTYESSTPAPKTITVAITF</sequence>